<dbReference type="EMBL" id="LJSG01000013">
    <property type="protein sequence ID" value="KPP91601.1"/>
    <property type="molecule type" value="Genomic_DNA"/>
</dbReference>
<keyword evidence="5" id="KW-0333">Golgi apparatus</keyword>
<dbReference type="Proteomes" id="UP000182045">
    <property type="component" value="Unassembled WGS sequence"/>
</dbReference>
<dbReference type="Proteomes" id="UP000050413">
    <property type="component" value="Unassembled WGS sequence"/>
</dbReference>
<evidence type="ECO:0000256" key="3">
    <source>
        <dbReference type="ARBA" id="ARBA00022692"/>
    </source>
</evidence>
<keyword evidence="11" id="KW-1185">Reference proteome</keyword>
<evidence type="ECO:0000313" key="8">
    <source>
        <dbReference type="EMBL" id="CUX82843.1"/>
    </source>
</evidence>
<dbReference type="GO" id="GO:0016020">
    <property type="term" value="C:membrane"/>
    <property type="evidence" value="ECO:0007669"/>
    <property type="project" value="InterPro"/>
</dbReference>
<evidence type="ECO:0000256" key="7">
    <source>
        <dbReference type="ARBA" id="ARBA00023180"/>
    </source>
</evidence>
<dbReference type="GO" id="GO:0016051">
    <property type="term" value="P:carbohydrate biosynthetic process"/>
    <property type="evidence" value="ECO:0007669"/>
    <property type="project" value="InterPro"/>
</dbReference>
<dbReference type="InterPro" id="IPR027417">
    <property type="entry name" value="P-loop_NTPase"/>
</dbReference>
<dbReference type="EMBL" id="FBYC01000004">
    <property type="protein sequence ID" value="CUX82843.1"/>
    <property type="molecule type" value="Genomic_DNA"/>
</dbReference>
<evidence type="ECO:0000256" key="6">
    <source>
        <dbReference type="ARBA" id="ARBA00023136"/>
    </source>
</evidence>
<organism evidence="9 10">
    <name type="scientific">Roseibaca calidilacus</name>
    <dbReference type="NCBI Taxonomy" id="1666912"/>
    <lineage>
        <taxon>Bacteria</taxon>
        <taxon>Pseudomonadati</taxon>
        <taxon>Pseudomonadota</taxon>
        <taxon>Alphaproteobacteria</taxon>
        <taxon>Rhodobacterales</taxon>
        <taxon>Paracoccaceae</taxon>
        <taxon>Roseinatronobacter</taxon>
    </lineage>
</organism>
<reference evidence="8 11" key="2">
    <citation type="submission" date="2016-01" db="EMBL/GenBank/DDBJ databases">
        <authorList>
            <person name="Varghese N."/>
        </authorList>
    </citation>
    <scope>NUCLEOTIDE SEQUENCE [LARGE SCALE GENOMIC DNA]</scope>
    <source>
        <strain evidence="8 11">HL-91</strain>
    </source>
</reference>
<protein>
    <submittedName>
        <fullName evidence="8 9">Sulfotransferase family</fullName>
    </submittedName>
</protein>
<comment type="caution">
    <text evidence="9">The sequence shown here is derived from an EMBL/GenBank/DDBJ whole genome shotgun (WGS) entry which is preliminary data.</text>
</comment>
<dbReference type="AlphaFoldDB" id="A0A0N8K7F6"/>
<name>A0A0N8K7F6_9RHOB</name>
<dbReference type="Pfam" id="PF03567">
    <property type="entry name" value="Sulfotransfer_2"/>
    <property type="match status" value="1"/>
</dbReference>
<dbReference type="PANTHER" id="PTHR12137">
    <property type="entry name" value="CARBOHYDRATE SULFOTRANSFERASE"/>
    <property type="match status" value="1"/>
</dbReference>
<evidence type="ECO:0000256" key="1">
    <source>
        <dbReference type="ARBA" id="ARBA00004323"/>
    </source>
</evidence>
<accession>A0A0N8K7F6</accession>
<evidence type="ECO:0000256" key="4">
    <source>
        <dbReference type="ARBA" id="ARBA00022989"/>
    </source>
</evidence>
<dbReference type="PANTHER" id="PTHR12137:SF54">
    <property type="entry name" value="CARBOHYDRATE SULFOTRANSFERASE"/>
    <property type="match status" value="1"/>
</dbReference>
<dbReference type="InterPro" id="IPR005331">
    <property type="entry name" value="Sulfotransferase"/>
</dbReference>
<keyword evidence="2 9" id="KW-0808">Transferase</keyword>
<reference evidence="9 10" key="1">
    <citation type="submission" date="2015-09" db="EMBL/GenBank/DDBJ databases">
        <title>Identification and resolution of microdiversity through metagenomic sequencing of parallel consortia.</title>
        <authorList>
            <person name="Nelson W.C."/>
            <person name="Romine M.F."/>
            <person name="Lindemann S.R."/>
        </authorList>
    </citation>
    <scope>NUCLEOTIDE SEQUENCE [LARGE SCALE GENOMIC DNA]</scope>
    <source>
        <strain evidence="9">HL-91</strain>
    </source>
</reference>
<sequence>MALLLNPKVLTTFTRRFLTDGMREFHGLSDPSAGRYRLVKNARRFPMARLRDYLHFRTHHDDYKIFAFVRNPYARVYSGWKDKFYDGHKGSDYGRLSGYPRSMRRGELKKARAYCRKHGLPGAAEGELVPFASFVRYMADQPPGERNQHWDQQVLVLQQPKFRLAGAYKIEHELDKGIRTIAEALEFDPDWAVTQLSRKANVSSRYDGSAHPMTDEVAEEVFHACEPDFDVFGYDKESYRELW</sequence>
<keyword evidence="6" id="KW-0472">Membrane</keyword>
<keyword evidence="7" id="KW-0325">Glycoprotein</keyword>
<evidence type="ECO:0000256" key="5">
    <source>
        <dbReference type="ARBA" id="ARBA00023034"/>
    </source>
</evidence>
<keyword evidence="4" id="KW-1133">Transmembrane helix</keyword>
<keyword evidence="3" id="KW-0812">Transmembrane</keyword>
<dbReference type="InterPro" id="IPR018011">
    <property type="entry name" value="Carb_sulfotrans_8-10"/>
</dbReference>
<evidence type="ECO:0000313" key="10">
    <source>
        <dbReference type="Proteomes" id="UP000050413"/>
    </source>
</evidence>
<evidence type="ECO:0000256" key="2">
    <source>
        <dbReference type="ARBA" id="ARBA00022679"/>
    </source>
</evidence>
<gene>
    <name evidence="8" type="ORF">Ga0058931_2617</name>
    <name evidence="9" type="ORF">HLUCCA05_00395</name>
</gene>
<evidence type="ECO:0000313" key="11">
    <source>
        <dbReference type="Proteomes" id="UP000182045"/>
    </source>
</evidence>
<dbReference type="SUPFAM" id="SSF52540">
    <property type="entry name" value="P-loop containing nucleoside triphosphate hydrolases"/>
    <property type="match status" value="1"/>
</dbReference>
<proteinExistence type="predicted"/>
<dbReference type="GO" id="GO:0008146">
    <property type="term" value="F:sulfotransferase activity"/>
    <property type="evidence" value="ECO:0007669"/>
    <property type="project" value="InterPro"/>
</dbReference>
<comment type="subcellular location">
    <subcellularLocation>
        <location evidence="1">Golgi apparatus membrane</location>
        <topology evidence="1">Single-pass type II membrane protein</topology>
    </subcellularLocation>
</comment>
<evidence type="ECO:0000313" key="9">
    <source>
        <dbReference type="EMBL" id="KPP91601.1"/>
    </source>
</evidence>